<dbReference type="PANTHER" id="PTHR34351">
    <property type="entry name" value="SLR1927 PROTEIN-RELATED"/>
    <property type="match status" value="1"/>
</dbReference>
<keyword evidence="1" id="KW-0812">Transmembrane</keyword>
<reference evidence="5" key="1">
    <citation type="submission" date="2015-07" db="EMBL/GenBank/DDBJ databases">
        <title>Genome sequencing project for genomic taxonomy and phylogenomics of Bacillus-like bacteria.</title>
        <authorList>
            <person name="Liu B."/>
            <person name="Wang J."/>
            <person name="Zhu Y."/>
            <person name="Liu G."/>
            <person name="Chen Q."/>
            <person name="Chen Z."/>
            <person name="Lan J."/>
            <person name="Che J."/>
            <person name="Ge C."/>
            <person name="Shi H."/>
            <person name="Pan Z."/>
            <person name="Liu X."/>
        </authorList>
    </citation>
    <scope>NUCLEOTIDE SEQUENCE [LARGE SCALE GENOMIC DNA]</scope>
    <source>
        <strain evidence="5">DSM 9887</strain>
    </source>
</reference>
<evidence type="ECO:0000259" key="2">
    <source>
        <dbReference type="Pfam" id="PF01882"/>
    </source>
</evidence>
<dbReference type="EMBL" id="BJON01000021">
    <property type="protein sequence ID" value="GED71475.1"/>
    <property type="molecule type" value="Genomic_DNA"/>
</dbReference>
<name>A0A0K9YJY5_9BACL</name>
<accession>A0A0K9YJY5</accession>
<dbReference type="AlphaFoldDB" id="A0A0K9YJY5"/>
<evidence type="ECO:0000313" key="5">
    <source>
        <dbReference type="Proteomes" id="UP000036834"/>
    </source>
</evidence>
<sequence>MNTKQTFHVIGFLLLLFALFSGSWFLWLFGGIFFFMPALQGWWLSSMSKWVKLDWTYDQHRVMPGTAVHVTVRLHNHSWLPLPATWIRFSLPEHVSVEGADEVKISNQRTVVRLRFDLPMRQSAARNLTLIPHKRGTVWLNEAASESLPLFGDERSDLTLPLSFSLLVYPLPLPLPAFVLDETEPDGARLSRQRQQDDVTFQRGVRPYLPGDRMKHVHWKATAKTGSLETRLFEHTAQPNWRIVGHILPSYEPMQQRHNDVVNERTISCLAALSVLCRKKSYGYELFLTLRQRGREHYHLPAGGGKNHHLHVMTQLAQMHHYVTSPLAHLLRRLEDSPAREAILLVTPRLDDETHASIERLLRRGHHVALLDVSEEQAVLRRFEAMRPTRQRRVMS</sequence>
<dbReference type="RefSeq" id="WP_049742345.1">
    <property type="nucleotide sequence ID" value="NZ_BJON01000021.1"/>
</dbReference>
<keyword evidence="1" id="KW-1133">Transmembrane helix</keyword>
<dbReference type="PANTHER" id="PTHR34351:SF2">
    <property type="entry name" value="DUF58 DOMAIN-CONTAINING PROTEIN"/>
    <property type="match status" value="1"/>
</dbReference>
<gene>
    <name evidence="4" type="ORF">ADS79_31055</name>
    <name evidence="3" type="ORF">BRE01_51770</name>
</gene>
<keyword evidence="6" id="KW-1185">Reference proteome</keyword>
<dbReference type="Proteomes" id="UP000036834">
    <property type="component" value="Unassembled WGS sequence"/>
</dbReference>
<evidence type="ECO:0000313" key="4">
    <source>
        <dbReference type="EMBL" id="KNB68962.1"/>
    </source>
</evidence>
<feature type="domain" description="DUF58" evidence="2">
    <location>
        <begin position="205"/>
        <end position="370"/>
    </location>
</feature>
<feature type="transmembrane region" description="Helical" evidence="1">
    <location>
        <begin position="12"/>
        <end position="36"/>
    </location>
</feature>
<dbReference type="Proteomes" id="UP000319578">
    <property type="component" value="Unassembled WGS sequence"/>
</dbReference>
<dbReference type="Pfam" id="PF01882">
    <property type="entry name" value="DUF58"/>
    <property type="match status" value="1"/>
</dbReference>
<dbReference type="EMBL" id="LGIQ01000016">
    <property type="protein sequence ID" value="KNB68962.1"/>
    <property type="molecule type" value="Genomic_DNA"/>
</dbReference>
<comment type="caution">
    <text evidence="4">The sequence shown here is derived from an EMBL/GenBank/DDBJ whole genome shotgun (WGS) entry which is preliminary data.</text>
</comment>
<dbReference type="OrthoDB" id="9789943at2"/>
<proteinExistence type="predicted"/>
<organism evidence="4 5">
    <name type="scientific">Brevibacillus reuszeri</name>
    <dbReference type="NCBI Taxonomy" id="54915"/>
    <lineage>
        <taxon>Bacteria</taxon>
        <taxon>Bacillati</taxon>
        <taxon>Bacillota</taxon>
        <taxon>Bacilli</taxon>
        <taxon>Bacillales</taxon>
        <taxon>Paenibacillaceae</taxon>
        <taxon>Brevibacillus</taxon>
    </lineage>
</organism>
<dbReference type="STRING" id="54915.ADS79_31055"/>
<evidence type="ECO:0000256" key="1">
    <source>
        <dbReference type="SAM" id="Phobius"/>
    </source>
</evidence>
<dbReference type="InterPro" id="IPR002881">
    <property type="entry name" value="DUF58"/>
</dbReference>
<keyword evidence="1" id="KW-0472">Membrane</keyword>
<dbReference type="PATRIC" id="fig|54915.3.peg.5907"/>
<reference evidence="4" key="2">
    <citation type="submission" date="2015-07" db="EMBL/GenBank/DDBJ databases">
        <title>MeaNS - Measles Nucleotide Surveillance Program.</title>
        <authorList>
            <person name="Tran T."/>
            <person name="Druce J."/>
        </authorList>
    </citation>
    <scope>NUCLEOTIDE SEQUENCE</scope>
    <source>
        <strain evidence="4">DSM 9887</strain>
    </source>
</reference>
<evidence type="ECO:0000313" key="3">
    <source>
        <dbReference type="EMBL" id="GED71475.1"/>
    </source>
</evidence>
<protein>
    <recommendedName>
        <fullName evidence="2">DUF58 domain-containing protein</fullName>
    </recommendedName>
</protein>
<reference evidence="3 6" key="3">
    <citation type="submission" date="2019-06" db="EMBL/GenBank/DDBJ databases">
        <title>Whole genome shotgun sequence of Brevibacillus reuszeri NBRC 15719.</title>
        <authorList>
            <person name="Hosoyama A."/>
            <person name="Uohara A."/>
            <person name="Ohji S."/>
            <person name="Ichikawa N."/>
        </authorList>
    </citation>
    <scope>NUCLEOTIDE SEQUENCE [LARGE SCALE GENOMIC DNA]</scope>
    <source>
        <strain evidence="3 6">NBRC 15719</strain>
    </source>
</reference>
<evidence type="ECO:0000313" key="6">
    <source>
        <dbReference type="Proteomes" id="UP000319578"/>
    </source>
</evidence>